<name>A0ABN0XQY5_9ALTE</name>
<dbReference type="CDD" id="cd11386">
    <property type="entry name" value="MCP_signal"/>
    <property type="match status" value="1"/>
</dbReference>
<keyword evidence="7 9" id="KW-0807">Transducer</keyword>
<dbReference type="SMART" id="SM00304">
    <property type="entry name" value="HAMP"/>
    <property type="match status" value="1"/>
</dbReference>
<dbReference type="PANTHER" id="PTHR32089:SF119">
    <property type="entry name" value="METHYL-ACCEPTING CHEMOTAXIS PROTEIN CTPL"/>
    <property type="match status" value="1"/>
</dbReference>
<feature type="domain" description="HAMP" evidence="13">
    <location>
        <begin position="221"/>
        <end position="275"/>
    </location>
</feature>
<dbReference type="PROSITE" id="PS50111">
    <property type="entry name" value="CHEMOTAXIS_TRANSDUC_2"/>
    <property type="match status" value="1"/>
</dbReference>
<keyword evidence="15" id="KW-1185">Reference proteome</keyword>
<dbReference type="CDD" id="cd06225">
    <property type="entry name" value="HAMP"/>
    <property type="match status" value="1"/>
</dbReference>
<dbReference type="PRINTS" id="PR00260">
    <property type="entry name" value="CHEMTRNSDUCR"/>
</dbReference>
<dbReference type="SMART" id="SM01049">
    <property type="entry name" value="Cache_2"/>
    <property type="match status" value="1"/>
</dbReference>
<reference evidence="14 15" key="1">
    <citation type="journal article" date="2019" name="Int. J. Syst. Evol. Microbiol.">
        <title>The Global Catalogue of Microorganisms (GCM) 10K type strain sequencing project: providing services to taxonomists for standard genome sequencing and annotation.</title>
        <authorList>
            <consortium name="The Broad Institute Genomics Platform"/>
            <consortium name="The Broad Institute Genome Sequencing Center for Infectious Disease"/>
            <person name="Wu L."/>
            <person name="Ma J."/>
        </authorList>
    </citation>
    <scope>NUCLEOTIDE SEQUENCE [LARGE SCALE GENOMIC DNA]</scope>
    <source>
        <strain evidence="14 15">JCM 13378</strain>
    </source>
</reference>
<evidence type="ECO:0000256" key="2">
    <source>
        <dbReference type="ARBA" id="ARBA00022475"/>
    </source>
</evidence>
<evidence type="ECO:0000259" key="11">
    <source>
        <dbReference type="PROSITE" id="PS50111"/>
    </source>
</evidence>
<dbReference type="Gene3D" id="1.10.287.950">
    <property type="entry name" value="Methyl-accepting chemotaxis protein"/>
    <property type="match status" value="1"/>
</dbReference>
<dbReference type="EMBL" id="BAAAEI010000023">
    <property type="protein sequence ID" value="GAA0370590.1"/>
    <property type="molecule type" value="Genomic_DNA"/>
</dbReference>
<dbReference type="Gene3D" id="3.30.450.20">
    <property type="entry name" value="PAS domain"/>
    <property type="match status" value="1"/>
</dbReference>
<dbReference type="Pfam" id="PF00015">
    <property type="entry name" value="MCPsignal"/>
    <property type="match status" value="1"/>
</dbReference>
<dbReference type="PROSITE" id="PS50885">
    <property type="entry name" value="HAMP"/>
    <property type="match status" value="1"/>
</dbReference>
<feature type="transmembrane region" description="Helical" evidence="10">
    <location>
        <begin position="198"/>
        <end position="220"/>
    </location>
</feature>
<dbReference type="PROSITE" id="PS50192">
    <property type="entry name" value="T_SNARE"/>
    <property type="match status" value="1"/>
</dbReference>
<comment type="caution">
    <text evidence="14">The sequence shown here is derived from an EMBL/GenBank/DDBJ whole genome shotgun (WGS) entry which is preliminary data.</text>
</comment>
<evidence type="ECO:0000256" key="7">
    <source>
        <dbReference type="ARBA" id="ARBA00023224"/>
    </source>
</evidence>
<dbReference type="InterPro" id="IPR003660">
    <property type="entry name" value="HAMP_dom"/>
</dbReference>
<keyword evidence="3" id="KW-0997">Cell inner membrane</keyword>
<evidence type="ECO:0000256" key="4">
    <source>
        <dbReference type="ARBA" id="ARBA00022692"/>
    </source>
</evidence>
<dbReference type="SMART" id="SM00283">
    <property type="entry name" value="MA"/>
    <property type="match status" value="1"/>
</dbReference>
<organism evidence="14 15">
    <name type="scientific">Bowmanella denitrificans</name>
    <dbReference type="NCBI Taxonomy" id="366582"/>
    <lineage>
        <taxon>Bacteria</taxon>
        <taxon>Pseudomonadati</taxon>
        <taxon>Pseudomonadota</taxon>
        <taxon>Gammaproteobacteria</taxon>
        <taxon>Alteromonadales</taxon>
        <taxon>Alteromonadaceae</taxon>
        <taxon>Bowmanella</taxon>
    </lineage>
</organism>
<dbReference type="InterPro" id="IPR000727">
    <property type="entry name" value="T_SNARE_dom"/>
</dbReference>
<evidence type="ECO:0000256" key="5">
    <source>
        <dbReference type="ARBA" id="ARBA00022989"/>
    </source>
</evidence>
<dbReference type="Proteomes" id="UP001501757">
    <property type="component" value="Unassembled WGS sequence"/>
</dbReference>
<dbReference type="SUPFAM" id="SSF58104">
    <property type="entry name" value="Methyl-accepting chemotaxis protein (MCP) signaling domain"/>
    <property type="match status" value="1"/>
</dbReference>
<keyword evidence="5 10" id="KW-1133">Transmembrane helix</keyword>
<proteinExistence type="inferred from homology"/>
<keyword evidence="6 10" id="KW-0472">Membrane</keyword>
<evidence type="ECO:0000256" key="6">
    <source>
        <dbReference type="ARBA" id="ARBA00023136"/>
    </source>
</evidence>
<feature type="domain" description="Methyl-accepting transducer" evidence="11">
    <location>
        <begin position="280"/>
        <end position="516"/>
    </location>
</feature>
<evidence type="ECO:0000313" key="14">
    <source>
        <dbReference type="EMBL" id="GAA0370590.1"/>
    </source>
</evidence>
<dbReference type="InterPro" id="IPR033480">
    <property type="entry name" value="sCache_2"/>
</dbReference>
<sequence>MRTLSIKFRILLLAAVPTFLLAVLLTWLAISNANDIVEDSLKQQRQSLTEEKRKELDELLEMAISATQSATDTEQVKAILRKLRYDHGNNYFFVYDTRGVQVVSADNPEREGKNFYDSRSPDGRNLVREYIEAARKGGDYIEYNWPKAGQSQPSPKLAKAIKFPGQDWVIATGFYIDDLDRTLAELEAKLRAQSRNSMISILILAALLLAAALVLGALLARSIIQPLNGAVAAMQNIASGEGDLTRRLDESLGHELGALAKAFNTFAGKVAALVNNVRGSVKTLALSSEELSQIMQQADEGVRRQHSESDMVAVAMNEMSAAAQEVASSASNAAGATGEVEKQVKGASVRLDDAIKVIGGLEVKVNTGVDVISKVGEESKSIGSVLEVISGIAEQTNLLALNAAIEAARAGEQGRGFAVVADEVRTLAARTAASTGEINQMIGRLQSGANEAVGAISSIREGSEETVKQTKEVDRALKEIYQAVTTINDMNNQIAAAAEQQTTVSESINENLHTIVSIAEQSARGTQEANNISTSLNKLAADLQELVGSYKT</sequence>
<dbReference type="PANTHER" id="PTHR32089">
    <property type="entry name" value="METHYL-ACCEPTING CHEMOTAXIS PROTEIN MCPB"/>
    <property type="match status" value="1"/>
</dbReference>
<dbReference type="Pfam" id="PF00672">
    <property type="entry name" value="HAMP"/>
    <property type="match status" value="1"/>
</dbReference>
<evidence type="ECO:0000256" key="9">
    <source>
        <dbReference type="PROSITE-ProRule" id="PRU00284"/>
    </source>
</evidence>
<dbReference type="RefSeq" id="WP_343847112.1">
    <property type="nucleotide sequence ID" value="NZ_BAAAEI010000023.1"/>
</dbReference>
<comment type="subcellular location">
    <subcellularLocation>
        <location evidence="1">Cell inner membrane</location>
        <topology evidence="1">Multi-pass membrane protein</topology>
    </subcellularLocation>
</comment>
<gene>
    <name evidence="14" type="ORF">GCM10009092_38620</name>
</gene>
<evidence type="ECO:0000256" key="8">
    <source>
        <dbReference type="ARBA" id="ARBA00029447"/>
    </source>
</evidence>
<keyword evidence="2" id="KW-1003">Cell membrane</keyword>
<dbReference type="InterPro" id="IPR004089">
    <property type="entry name" value="MCPsignal_dom"/>
</dbReference>
<dbReference type="Pfam" id="PF17200">
    <property type="entry name" value="sCache_2"/>
    <property type="match status" value="1"/>
</dbReference>
<dbReference type="InterPro" id="IPR004090">
    <property type="entry name" value="Chemotax_Me-accpt_rcpt"/>
</dbReference>
<keyword evidence="4 10" id="KW-0812">Transmembrane</keyword>
<accession>A0ABN0XQY5</accession>
<evidence type="ECO:0000313" key="15">
    <source>
        <dbReference type="Proteomes" id="UP001501757"/>
    </source>
</evidence>
<protein>
    <submittedName>
        <fullName evidence="14">Methyl-accepting chemotaxis protein</fullName>
    </submittedName>
</protein>
<evidence type="ECO:0000256" key="3">
    <source>
        <dbReference type="ARBA" id="ARBA00022519"/>
    </source>
</evidence>
<evidence type="ECO:0000259" key="13">
    <source>
        <dbReference type="PROSITE" id="PS50885"/>
    </source>
</evidence>
<evidence type="ECO:0000259" key="12">
    <source>
        <dbReference type="PROSITE" id="PS50192"/>
    </source>
</evidence>
<comment type="similarity">
    <text evidence="8">Belongs to the methyl-accepting chemotaxis (MCP) protein family.</text>
</comment>
<evidence type="ECO:0000256" key="10">
    <source>
        <dbReference type="SAM" id="Phobius"/>
    </source>
</evidence>
<evidence type="ECO:0000256" key="1">
    <source>
        <dbReference type="ARBA" id="ARBA00004429"/>
    </source>
</evidence>
<feature type="domain" description="T-SNARE coiled-coil homology" evidence="12">
    <location>
        <begin position="467"/>
        <end position="529"/>
    </location>
</feature>